<keyword evidence="1" id="KW-0812">Transmembrane</keyword>
<dbReference type="RefSeq" id="WP_323305989.1">
    <property type="nucleotide sequence ID" value="NZ_JAYGHX010000007.1"/>
</dbReference>
<keyword evidence="1" id="KW-1133">Transmembrane helix</keyword>
<comment type="caution">
    <text evidence="2">The sequence shown here is derived from an EMBL/GenBank/DDBJ whole genome shotgun (WGS) entry which is preliminary data.</text>
</comment>
<accession>A0ABU5RWC7</accession>
<dbReference type="EMBL" id="JAYGHX010000007">
    <property type="protein sequence ID" value="MEA5392023.1"/>
    <property type="molecule type" value="Genomic_DNA"/>
</dbReference>
<dbReference type="NCBIfam" id="NF041044">
    <property type="entry name" value="GIVxVP"/>
    <property type="match status" value="1"/>
</dbReference>
<reference evidence="2 3" key="1">
    <citation type="submission" date="2023-12" db="EMBL/GenBank/DDBJ databases">
        <title>Baltic Sea Cyanobacteria.</title>
        <authorList>
            <person name="Delbaje E."/>
            <person name="Fewer D.P."/>
            <person name="Shishido T.K."/>
        </authorList>
    </citation>
    <scope>NUCLEOTIDE SEQUENCE [LARGE SCALE GENOMIC DNA]</scope>
    <source>
        <strain evidence="2 3">UHCC 0139</strain>
    </source>
</reference>
<feature type="transmembrane region" description="Helical" evidence="1">
    <location>
        <begin position="38"/>
        <end position="57"/>
    </location>
</feature>
<dbReference type="Proteomes" id="UP001304461">
    <property type="component" value="Unassembled WGS sequence"/>
</dbReference>
<evidence type="ECO:0000256" key="1">
    <source>
        <dbReference type="SAM" id="Phobius"/>
    </source>
</evidence>
<feature type="transmembrane region" description="Helical" evidence="1">
    <location>
        <begin position="6"/>
        <end position="26"/>
    </location>
</feature>
<proteinExistence type="predicted"/>
<keyword evidence="1" id="KW-0472">Membrane</keyword>
<keyword evidence="3" id="KW-1185">Reference proteome</keyword>
<name>A0ABU5RWC7_9CYAN</name>
<evidence type="ECO:0000313" key="3">
    <source>
        <dbReference type="Proteomes" id="UP001304461"/>
    </source>
</evidence>
<organism evidence="2 3">
    <name type="scientific">Cyanobium gracile UHCC 0139</name>
    <dbReference type="NCBI Taxonomy" id="3110308"/>
    <lineage>
        <taxon>Bacteria</taxon>
        <taxon>Bacillati</taxon>
        <taxon>Cyanobacteriota</taxon>
        <taxon>Cyanophyceae</taxon>
        <taxon>Synechococcales</taxon>
        <taxon>Prochlorococcaceae</taxon>
        <taxon>Cyanobium</taxon>
    </lineage>
</organism>
<protein>
    <submittedName>
        <fullName evidence="2">GIVxVP protein</fullName>
    </submittedName>
</protein>
<sequence>MSLNRTAKGIVLVPTLLLGAAFLAAGTWVDGPAAANRGLALTLGAVLMGAGLLAQLLPEPGPPPTDSDPEP</sequence>
<evidence type="ECO:0000313" key="2">
    <source>
        <dbReference type="EMBL" id="MEA5392023.1"/>
    </source>
</evidence>
<gene>
    <name evidence="2" type="ORF">VB738_12220</name>
</gene>